<evidence type="ECO:0000313" key="3">
    <source>
        <dbReference type="EMBL" id="MFD2569948.1"/>
    </source>
</evidence>
<dbReference type="Proteomes" id="UP001597469">
    <property type="component" value="Unassembled WGS sequence"/>
</dbReference>
<dbReference type="Pfam" id="PF02698">
    <property type="entry name" value="DUF218"/>
    <property type="match status" value="1"/>
</dbReference>
<dbReference type="RefSeq" id="WP_381519857.1">
    <property type="nucleotide sequence ID" value="NZ_JBHULN010000002.1"/>
</dbReference>
<protein>
    <submittedName>
        <fullName evidence="3">YdcF family protein</fullName>
    </submittedName>
</protein>
<keyword evidence="1" id="KW-0472">Membrane</keyword>
<feature type="domain" description="DUF218" evidence="2">
    <location>
        <begin position="78"/>
        <end position="253"/>
    </location>
</feature>
<dbReference type="Gene3D" id="3.40.50.620">
    <property type="entry name" value="HUPs"/>
    <property type="match status" value="1"/>
</dbReference>
<gene>
    <name evidence="3" type="ORF">ACFSUS_04835</name>
</gene>
<dbReference type="InterPro" id="IPR051599">
    <property type="entry name" value="Cell_Envelope_Assoc"/>
</dbReference>
<keyword evidence="4" id="KW-1185">Reference proteome</keyword>
<evidence type="ECO:0000313" key="4">
    <source>
        <dbReference type="Proteomes" id="UP001597469"/>
    </source>
</evidence>
<keyword evidence="1" id="KW-0812">Transmembrane</keyword>
<dbReference type="PANTHER" id="PTHR30336:SF4">
    <property type="entry name" value="ENVELOPE BIOGENESIS FACTOR ELYC"/>
    <property type="match status" value="1"/>
</dbReference>
<evidence type="ECO:0000256" key="1">
    <source>
        <dbReference type="SAM" id="Phobius"/>
    </source>
</evidence>
<accession>A0ABW5LYS3</accession>
<dbReference type="InterPro" id="IPR014729">
    <property type="entry name" value="Rossmann-like_a/b/a_fold"/>
</dbReference>
<dbReference type="CDD" id="cd06259">
    <property type="entry name" value="YdcF-like"/>
    <property type="match status" value="1"/>
</dbReference>
<proteinExistence type="predicted"/>
<sequence length="263" mass="29474">MFYFFSKTLNYLLTPAGWLVVSLMLAVFLKKPLRRRQFAGTALGIFWLFSNAFLTNELALAWEYAPAPKPVDSTLSVAVLLTGGMINVMKEMPAPDKSSRFLLDREADRAGQTLYLYKTGAVRKILISGGEGNLPFKAKSVSDEGHTIARFFITAGVRPSDIILENKSRNTHENAVFSANVLRQRFNTNRCVLVTSAFHMRRAAACFQKEGVNVTPFPSSFLSHRRLYAPGEWLLPSEEAFADAYFLVKELVGYVMYKAVGYC</sequence>
<dbReference type="EMBL" id="JBHULN010000002">
    <property type="protein sequence ID" value="MFD2569948.1"/>
    <property type="molecule type" value="Genomic_DNA"/>
</dbReference>
<keyword evidence="1" id="KW-1133">Transmembrane helix</keyword>
<dbReference type="InterPro" id="IPR003848">
    <property type="entry name" value="DUF218"/>
</dbReference>
<feature type="transmembrane region" description="Helical" evidence="1">
    <location>
        <begin position="12"/>
        <end position="29"/>
    </location>
</feature>
<reference evidence="4" key="1">
    <citation type="journal article" date="2019" name="Int. J. Syst. Evol. Microbiol.">
        <title>The Global Catalogue of Microorganisms (GCM) 10K type strain sequencing project: providing services to taxonomists for standard genome sequencing and annotation.</title>
        <authorList>
            <consortium name="The Broad Institute Genomics Platform"/>
            <consortium name="The Broad Institute Genome Sequencing Center for Infectious Disease"/>
            <person name="Wu L."/>
            <person name="Ma J."/>
        </authorList>
    </citation>
    <scope>NUCLEOTIDE SEQUENCE [LARGE SCALE GENOMIC DNA]</scope>
    <source>
        <strain evidence="4">KCTC 42805</strain>
    </source>
</reference>
<dbReference type="PANTHER" id="PTHR30336">
    <property type="entry name" value="INNER MEMBRANE PROTEIN, PROBABLE PERMEASE"/>
    <property type="match status" value="1"/>
</dbReference>
<comment type="caution">
    <text evidence="3">The sequence shown here is derived from an EMBL/GenBank/DDBJ whole genome shotgun (WGS) entry which is preliminary data.</text>
</comment>
<evidence type="ECO:0000259" key="2">
    <source>
        <dbReference type="Pfam" id="PF02698"/>
    </source>
</evidence>
<name>A0ABW5LYS3_9BACT</name>
<organism evidence="3 4">
    <name type="scientific">Spirosoma soli</name>
    <dbReference type="NCBI Taxonomy" id="1770529"/>
    <lineage>
        <taxon>Bacteria</taxon>
        <taxon>Pseudomonadati</taxon>
        <taxon>Bacteroidota</taxon>
        <taxon>Cytophagia</taxon>
        <taxon>Cytophagales</taxon>
        <taxon>Cytophagaceae</taxon>
        <taxon>Spirosoma</taxon>
    </lineage>
</organism>